<evidence type="ECO:0000256" key="2">
    <source>
        <dbReference type="ARBA" id="ARBA00022723"/>
    </source>
</evidence>
<feature type="region of interest" description="Disordered" evidence="7">
    <location>
        <begin position="291"/>
        <end position="335"/>
    </location>
</feature>
<feature type="compositionally biased region" description="Basic and acidic residues" evidence="7">
    <location>
        <begin position="300"/>
        <end position="317"/>
    </location>
</feature>
<evidence type="ECO:0000256" key="5">
    <source>
        <dbReference type="ARBA" id="ARBA00023054"/>
    </source>
</evidence>
<keyword evidence="4" id="KW-0862">Zinc</keyword>
<accession>A0A5B6YWX0</accession>
<keyword evidence="6" id="KW-0539">Nucleus</keyword>
<organism evidence="9">
    <name type="scientific">Davidia involucrata</name>
    <name type="common">Dove tree</name>
    <dbReference type="NCBI Taxonomy" id="16924"/>
    <lineage>
        <taxon>Eukaryota</taxon>
        <taxon>Viridiplantae</taxon>
        <taxon>Streptophyta</taxon>
        <taxon>Embryophyta</taxon>
        <taxon>Tracheophyta</taxon>
        <taxon>Spermatophyta</taxon>
        <taxon>Magnoliopsida</taxon>
        <taxon>eudicotyledons</taxon>
        <taxon>Gunneridae</taxon>
        <taxon>Pentapetalae</taxon>
        <taxon>asterids</taxon>
        <taxon>Cornales</taxon>
        <taxon>Nyssaceae</taxon>
        <taxon>Davidia</taxon>
    </lineage>
</organism>
<evidence type="ECO:0000256" key="4">
    <source>
        <dbReference type="ARBA" id="ARBA00022833"/>
    </source>
</evidence>
<protein>
    <recommendedName>
        <fullName evidence="8">C2H2-type domain-containing protein</fullName>
    </recommendedName>
</protein>
<dbReference type="GO" id="GO:0003676">
    <property type="term" value="F:nucleic acid binding"/>
    <property type="evidence" value="ECO:0007669"/>
    <property type="project" value="InterPro"/>
</dbReference>
<feature type="domain" description="C2H2-type" evidence="8">
    <location>
        <begin position="38"/>
        <end position="61"/>
    </location>
</feature>
<dbReference type="GO" id="GO:0033314">
    <property type="term" value="P:mitotic DNA replication checkpoint signaling"/>
    <property type="evidence" value="ECO:0007669"/>
    <property type="project" value="TreeGrafter"/>
</dbReference>
<evidence type="ECO:0000313" key="9">
    <source>
        <dbReference type="EMBL" id="MPA36270.1"/>
    </source>
</evidence>
<gene>
    <name evidence="9" type="ORF">Din_005711</name>
</gene>
<proteinExistence type="predicted"/>
<dbReference type="GO" id="GO:0005681">
    <property type="term" value="C:spliceosomal complex"/>
    <property type="evidence" value="ECO:0007669"/>
    <property type="project" value="InterPro"/>
</dbReference>
<feature type="compositionally biased region" description="Basic and acidic residues" evidence="7">
    <location>
        <begin position="91"/>
        <end position="104"/>
    </location>
</feature>
<keyword evidence="5" id="KW-0175">Coiled coil</keyword>
<dbReference type="PANTHER" id="PTHR13278">
    <property type="entry name" value="ZINC FINGER PROTEIN 830"/>
    <property type="match status" value="1"/>
</dbReference>
<dbReference type="EMBL" id="GHES01005711">
    <property type="protein sequence ID" value="MPA36270.1"/>
    <property type="molecule type" value="Transcribed_RNA"/>
</dbReference>
<dbReference type="SUPFAM" id="SSF57667">
    <property type="entry name" value="beta-beta-alpha zinc fingers"/>
    <property type="match status" value="1"/>
</dbReference>
<evidence type="ECO:0000256" key="7">
    <source>
        <dbReference type="SAM" id="MobiDB-lite"/>
    </source>
</evidence>
<comment type="subcellular location">
    <subcellularLocation>
        <location evidence="1">Nucleus</location>
    </subcellularLocation>
</comment>
<name>A0A5B6YWX0_DAVIN</name>
<dbReference type="GO" id="GO:0033260">
    <property type="term" value="P:nuclear DNA replication"/>
    <property type="evidence" value="ECO:0007669"/>
    <property type="project" value="TreeGrafter"/>
</dbReference>
<evidence type="ECO:0000256" key="1">
    <source>
        <dbReference type="ARBA" id="ARBA00004123"/>
    </source>
</evidence>
<feature type="region of interest" description="Disordered" evidence="7">
    <location>
        <begin position="91"/>
        <end position="137"/>
    </location>
</feature>
<dbReference type="Gene3D" id="3.30.160.60">
    <property type="entry name" value="Classic Zinc Finger"/>
    <property type="match status" value="1"/>
</dbReference>
<evidence type="ECO:0000259" key="8">
    <source>
        <dbReference type="Pfam" id="PF12874"/>
    </source>
</evidence>
<keyword evidence="3" id="KW-0863">Zinc-finger</keyword>
<evidence type="ECO:0000256" key="3">
    <source>
        <dbReference type="ARBA" id="ARBA00022771"/>
    </source>
</evidence>
<dbReference type="AlphaFoldDB" id="A0A5B6YWX0"/>
<keyword evidence="2" id="KW-0479">Metal-binding</keyword>
<dbReference type="Pfam" id="PF12874">
    <property type="entry name" value="zf-met"/>
    <property type="match status" value="1"/>
</dbReference>
<feature type="compositionally biased region" description="Basic and acidic residues" evidence="7">
    <location>
        <begin position="128"/>
        <end position="137"/>
    </location>
</feature>
<dbReference type="GO" id="GO:0044773">
    <property type="term" value="P:mitotic DNA damage checkpoint signaling"/>
    <property type="evidence" value="ECO:0007669"/>
    <property type="project" value="TreeGrafter"/>
</dbReference>
<evidence type="ECO:0000256" key="6">
    <source>
        <dbReference type="ARBA" id="ARBA00023242"/>
    </source>
</evidence>
<dbReference type="PANTHER" id="PTHR13278:SF0">
    <property type="entry name" value="ZINC FINGER PROTEIN 830"/>
    <property type="match status" value="1"/>
</dbReference>
<dbReference type="InterPro" id="IPR036236">
    <property type="entry name" value="Znf_C2H2_sf"/>
</dbReference>
<dbReference type="GO" id="GO:0008270">
    <property type="term" value="F:zinc ion binding"/>
    <property type="evidence" value="ECO:0007669"/>
    <property type="project" value="UniProtKB-KW"/>
</dbReference>
<reference evidence="9" key="1">
    <citation type="submission" date="2019-08" db="EMBL/GenBank/DDBJ databases">
        <title>Reference gene set and small RNA set construction with multiple tissues from Davidia involucrata Baill.</title>
        <authorList>
            <person name="Yang H."/>
            <person name="Zhou C."/>
            <person name="Li G."/>
            <person name="Wang J."/>
            <person name="Gao P."/>
            <person name="Wang M."/>
            <person name="Wang R."/>
            <person name="Zhao Y."/>
        </authorList>
    </citation>
    <scope>NUCLEOTIDE SEQUENCE</scope>
    <source>
        <tissue evidence="9">Mixed with DoveR01_LX</tissue>
    </source>
</reference>
<dbReference type="InterPro" id="IPR040050">
    <property type="entry name" value="ZNF830-like"/>
</dbReference>
<dbReference type="InterPro" id="IPR013087">
    <property type="entry name" value="Znf_C2H2_type"/>
</dbReference>
<sequence length="335" mass="37862">MDAQAKKKAFYRAKLNAQKLQKRIDSPLVRYNEFDQPVCRVCDVVLKSESLWPAHQASRKHHEAINNVKANAAGLTRVDNVKAEPPVELLKPKPECSTELHNAKPDTSAGLPKPRSSSVLPPDFFDNQETKRQKKGMDSVEFGNLDSYKKVGGSAQTQVTEPLDSENKIDGLSRAKFVETKNNKIQSASEHTQTSQMNVGSENKQVTGALPEGFFDDKDADLRARGITPVKLDIKDAYKEFEKLIQGDLKEVDNRLEEEEYDAADVIEESESLEQKTYRENLEMLKKKKMELKASRSAVRSRDPEVMNKESSQKESSSDDDSDENFTVDWRAKRL</sequence>